<dbReference type="EMBL" id="JAAZNL010000059">
    <property type="protein sequence ID" value="NMB70459.1"/>
    <property type="molecule type" value="Genomic_DNA"/>
</dbReference>
<evidence type="ECO:0000313" key="4">
    <source>
        <dbReference type="Proteomes" id="UP000526033"/>
    </source>
</evidence>
<dbReference type="InterPro" id="IPR001173">
    <property type="entry name" value="Glyco_trans_2-like"/>
</dbReference>
<accession>A0A7X9HH19</accession>
<dbReference type="Proteomes" id="UP000526033">
    <property type="component" value="Unassembled WGS sequence"/>
</dbReference>
<protein>
    <submittedName>
        <fullName evidence="3">Glycosyltransferase family 2 protein</fullName>
    </submittedName>
</protein>
<comment type="caution">
    <text evidence="3">The sequence shown here is derived from an EMBL/GenBank/DDBJ whole genome shotgun (WGS) entry which is preliminary data.</text>
</comment>
<keyword evidence="1" id="KW-1133">Transmembrane helix</keyword>
<reference evidence="3 4" key="1">
    <citation type="journal article" date="2020" name="Biotechnol. Biofuels">
        <title>New insights from the biogas microbiome by comprehensive genome-resolved metagenomics of nearly 1600 species originating from multiple anaerobic digesters.</title>
        <authorList>
            <person name="Campanaro S."/>
            <person name="Treu L."/>
            <person name="Rodriguez-R L.M."/>
            <person name="Kovalovszki A."/>
            <person name="Ziels R.M."/>
            <person name="Maus I."/>
            <person name="Zhu X."/>
            <person name="Kougias P.G."/>
            <person name="Basile A."/>
            <person name="Luo G."/>
            <person name="Schluter A."/>
            <person name="Konstantinidis K.T."/>
            <person name="Angelidaki I."/>
        </authorList>
    </citation>
    <scope>NUCLEOTIDE SEQUENCE [LARGE SCALE GENOMIC DNA]</scope>
    <source>
        <strain evidence="3">AS27yjCOA_165</strain>
    </source>
</reference>
<dbReference type="Pfam" id="PF00535">
    <property type="entry name" value="Glycos_transf_2"/>
    <property type="match status" value="1"/>
</dbReference>
<evidence type="ECO:0000313" key="3">
    <source>
        <dbReference type="EMBL" id="NMB70459.1"/>
    </source>
</evidence>
<feature type="transmembrane region" description="Helical" evidence="1">
    <location>
        <begin position="301"/>
        <end position="324"/>
    </location>
</feature>
<sequence length="338" mass="37776">MSLPKISFVIPTLNASKVLQACLDSIAMQDYPGDLIEIIIADGGSKDNTLNIARFFKAKIVENPLKTGEAGKSAGVKATTGEYIALVDSDNVLSDTSWLRRMVEPLLANPQALGSEPWGFTYRPKDGFIDRYCALLGMNDPICLFIGNYDRYSILTGKWTNVPHEEQDMGDYLLVKFNKQGIPTIGANGTVFRADFLKTADTNDYLFDIDILAQVIQEQGSVTFIKVKNSIAHTYSGSNIGKFVRKQRRRINDLMYFRQIGTRKYDWGYQSNGISLFIISTILTIPLYVQSIIGFVKKPDFAWFFHPFACWIGLIINTYGVILAGGTAKVENRSGWSQ</sequence>
<organism evidence="3 4">
    <name type="scientific">candidate division WWE3 bacterium</name>
    <dbReference type="NCBI Taxonomy" id="2053526"/>
    <lineage>
        <taxon>Bacteria</taxon>
        <taxon>Katanobacteria</taxon>
    </lineage>
</organism>
<dbReference type="AlphaFoldDB" id="A0A7X9HH19"/>
<keyword evidence="3" id="KW-0808">Transferase</keyword>
<dbReference type="PANTHER" id="PTHR22916">
    <property type="entry name" value="GLYCOSYLTRANSFERASE"/>
    <property type="match status" value="1"/>
</dbReference>
<name>A0A7X9HH19_UNCKA</name>
<keyword evidence="1" id="KW-0812">Transmembrane</keyword>
<gene>
    <name evidence="3" type="ORF">GYA27_04685</name>
</gene>
<dbReference type="InterPro" id="IPR029044">
    <property type="entry name" value="Nucleotide-diphossugar_trans"/>
</dbReference>
<keyword evidence="1" id="KW-0472">Membrane</keyword>
<proteinExistence type="predicted"/>
<dbReference type="GO" id="GO:0016740">
    <property type="term" value="F:transferase activity"/>
    <property type="evidence" value="ECO:0007669"/>
    <property type="project" value="UniProtKB-KW"/>
</dbReference>
<feature type="domain" description="Glycosyltransferase 2-like" evidence="2">
    <location>
        <begin position="7"/>
        <end position="111"/>
    </location>
</feature>
<dbReference type="SUPFAM" id="SSF53448">
    <property type="entry name" value="Nucleotide-diphospho-sugar transferases"/>
    <property type="match status" value="1"/>
</dbReference>
<evidence type="ECO:0000256" key="1">
    <source>
        <dbReference type="SAM" id="Phobius"/>
    </source>
</evidence>
<dbReference type="Gene3D" id="3.90.550.10">
    <property type="entry name" value="Spore Coat Polysaccharide Biosynthesis Protein SpsA, Chain A"/>
    <property type="match status" value="1"/>
</dbReference>
<evidence type="ECO:0000259" key="2">
    <source>
        <dbReference type="Pfam" id="PF00535"/>
    </source>
</evidence>
<feature type="transmembrane region" description="Helical" evidence="1">
    <location>
        <begin position="273"/>
        <end position="295"/>
    </location>
</feature>